<dbReference type="Pfam" id="PF02687">
    <property type="entry name" value="FtsX"/>
    <property type="match status" value="1"/>
</dbReference>
<keyword evidence="11" id="KW-1185">Reference proteome</keyword>
<comment type="subcellular location">
    <subcellularLocation>
        <location evidence="1">Cell membrane</location>
        <topology evidence="1">Multi-pass membrane protein</topology>
    </subcellularLocation>
</comment>
<evidence type="ECO:0000313" key="10">
    <source>
        <dbReference type="EMBL" id="AUD07219.1"/>
    </source>
</evidence>
<keyword evidence="3 7" id="KW-0812">Transmembrane</keyword>
<name>A0A2K8ZBM5_9BACT</name>
<feature type="transmembrane region" description="Helical" evidence="7">
    <location>
        <begin position="287"/>
        <end position="309"/>
    </location>
</feature>
<evidence type="ECO:0000256" key="7">
    <source>
        <dbReference type="SAM" id="Phobius"/>
    </source>
</evidence>
<dbReference type="GO" id="GO:0005886">
    <property type="term" value="C:plasma membrane"/>
    <property type="evidence" value="ECO:0007669"/>
    <property type="project" value="UniProtKB-SubCell"/>
</dbReference>
<feature type="domain" description="ABC3 transporter permease C-terminal" evidence="8">
    <location>
        <begin position="293"/>
        <end position="409"/>
    </location>
</feature>
<evidence type="ECO:0000256" key="4">
    <source>
        <dbReference type="ARBA" id="ARBA00022989"/>
    </source>
</evidence>
<feature type="transmembrane region" description="Helical" evidence="7">
    <location>
        <begin position="429"/>
        <end position="450"/>
    </location>
</feature>
<evidence type="ECO:0000256" key="5">
    <source>
        <dbReference type="ARBA" id="ARBA00023136"/>
    </source>
</evidence>
<keyword evidence="2" id="KW-1003">Cell membrane</keyword>
<dbReference type="PANTHER" id="PTHR30572">
    <property type="entry name" value="MEMBRANE COMPONENT OF TRANSPORTER-RELATED"/>
    <property type="match status" value="1"/>
</dbReference>
<dbReference type="KEGG" id="spir:CWM47_08305"/>
<evidence type="ECO:0000313" key="11">
    <source>
        <dbReference type="Proteomes" id="UP000232883"/>
    </source>
</evidence>
<evidence type="ECO:0000259" key="9">
    <source>
        <dbReference type="Pfam" id="PF12704"/>
    </source>
</evidence>
<dbReference type="InterPro" id="IPR025857">
    <property type="entry name" value="MacB_PCD"/>
</dbReference>
<evidence type="ECO:0000259" key="8">
    <source>
        <dbReference type="Pfam" id="PF02687"/>
    </source>
</evidence>
<feature type="domain" description="MacB-like periplasmic core" evidence="9">
    <location>
        <begin position="20"/>
        <end position="243"/>
    </location>
</feature>
<dbReference type="OrthoDB" id="5933722at2"/>
<keyword evidence="5 7" id="KW-0472">Membrane</keyword>
<dbReference type="AlphaFoldDB" id="A0A2K8ZBM5"/>
<evidence type="ECO:0008006" key="12">
    <source>
        <dbReference type="Google" id="ProtNLM"/>
    </source>
</evidence>
<keyword evidence="4 7" id="KW-1133">Transmembrane helix</keyword>
<dbReference type="InterPro" id="IPR050250">
    <property type="entry name" value="Macrolide_Exporter_MacB"/>
</dbReference>
<evidence type="ECO:0000256" key="6">
    <source>
        <dbReference type="ARBA" id="ARBA00038076"/>
    </source>
</evidence>
<feature type="transmembrane region" description="Helical" evidence="7">
    <location>
        <begin position="21"/>
        <end position="42"/>
    </location>
</feature>
<evidence type="ECO:0000256" key="3">
    <source>
        <dbReference type="ARBA" id="ARBA00022692"/>
    </source>
</evidence>
<dbReference type="EMBL" id="CP025096">
    <property type="protein sequence ID" value="AUD07219.1"/>
    <property type="molecule type" value="Genomic_DNA"/>
</dbReference>
<protein>
    <recommendedName>
        <fullName evidence="12">ABC transporter permease</fullName>
    </recommendedName>
</protein>
<dbReference type="InterPro" id="IPR003838">
    <property type="entry name" value="ABC3_permease_C"/>
</dbReference>
<accession>A0A2K8ZBM5</accession>
<evidence type="ECO:0000256" key="1">
    <source>
        <dbReference type="ARBA" id="ARBA00004651"/>
    </source>
</evidence>
<sequence length="462" mass="51918">MLRSYFKIAWRNLFNNKAYSVINIGGLAVGMAVAMLIGLWIYDELSFDTYHTHYDHIAQVMQHQTVDGQVSTNYSIPLPLEAELRSKYRENSPIKRIVLTSWIYGHVLDMGDRKFVKKGGFMQPDAPEMLSLRMLKGTRQGLRDPGSILLAESVAKAYFGDTDPMGKILKLDNKMAVRVTGVYQDLPHNTTFRDLTFIAPWDLLLNNDESVRQASQQWDNNSFQLFVQVADKADMGAISRLLKNSKLEHVDKNIALTKPEIFLEPMAHWHLHSDWKNGVNVGGRIQYVWLFGIIGLVVLLLACINFMNLSTARSEKRAKEVGIRKAVGSLRGQLIGQFFSESILVVALSFVLAMSGTVLSLPFFNDIADKQTAIPWSNPAYWIVSLVFCLLTGLVAGSYPALYLSAFNPLSVLKGTFKAGRFASLPRRVLVVLQFTVSVTLIIGTIRMLLENLVKIQYEYAS</sequence>
<evidence type="ECO:0000256" key="2">
    <source>
        <dbReference type="ARBA" id="ARBA00022475"/>
    </source>
</evidence>
<dbReference type="GO" id="GO:0022857">
    <property type="term" value="F:transmembrane transporter activity"/>
    <property type="evidence" value="ECO:0007669"/>
    <property type="project" value="TreeGrafter"/>
</dbReference>
<reference evidence="10 11" key="1">
    <citation type="submission" date="2017-11" db="EMBL/GenBank/DDBJ databases">
        <title>Taxonomic description and genome sequences of Spirosoma HA7 sp. nov., isolated from pollen microhabitat of Corylus avellana.</title>
        <authorList>
            <person name="Ambika Manirajan B."/>
            <person name="Suarez C."/>
            <person name="Ratering S."/>
            <person name="Geissler-Plaum R."/>
            <person name="Cardinale M."/>
            <person name="Sylvia S."/>
        </authorList>
    </citation>
    <scope>NUCLEOTIDE SEQUENCE [LARGE SCALE GENOMIC DNA]</scope>
    <source>
        <strain evidence="10 11">HA7</strain>
    </source>
</reference>
<proteinExistence type="inferred from homology"/>
<organism evidence="10 11">
    <name type="scientific">Spirosoma pollinicola</name>
    <dbReference type="NCBI Taxonomy" id="2057025"/>
    <lineage>
        <taxon>Bacteria</taxon>
        <taxon>Pseudomonadati</taxon>
        <taxon>Bacteroidota</taxon>
        <taxon>Cytophagia</taxon>
        <taxon>Cytophagales</taxon>
        <taxon>Cytophagaceae</taxon>
        <taxon>Spirosoma</taxon>
    </lineage>
</organism>
<gene>
    <name evidence="10" type="ORF">CWM47_08305</name>
</gene>
<dbReference type="Pfam" id="PF12704">
    <property type="entry name" value="MacB_PCD"/>
    <property type="match status" value="1"/>
</dbReference>
<comment type="similarity">
    <text evidence="6">Belongs to the ABC-4 integral membrane protein family.</text>
</comment>
<feature type="transmembrane region" description="Helical" evidence="7">
    <location>
        <begin position="338"/>
        <end position="361"/>
    </location>
</feature>
<dbReference type="PANTHER" id="PTHR30572:SF4">
    <property type="entry name" value="ABC TRANSPORTER PERMEASE YTRF"/>
    <property type="match status" value="1"/>
</dbReference>
<feature type="transmembrane region" description="Helical" evidence="7">
    <location>
        <begin position="381"/>
        <end position="408"/>
    </location>
</feature>
<dbReference type="Proteomes" id="UP000232883">
    <property type="component" value="Chromosome"/>
</dbReference>